<protein>
    <recommendedName>
        <fullName evidence="3">Trichoplein keratin filament-binding protein</fullName>
    </recommendedName>
</protein>
<evidence type="ECO:0000259" key="9">
    <source>
        <dbReference type="Pfam" id="PF13868"/>
    </source>
</evidence>
<reference evidence="10" key="1">
    <citation type="journal article" date="2010" name="Science">
        <title>Plasticity of animal genome architecture unmasked by rapid evolution of a pelagic tunicate.</title>
        <authorList>
            <person name="Denoeud F."/>
            <person name="Henriet S."/>
            <person name="Mungpakdee S."/>
            <person name="Aury J.M."/>
            <person name="Da Silva C."/>
            <person name="Brinkmann H."/>
            <person name="Mikhaleva J."/>
            <person name="Olsen L.C."/>
            <person name="Jubin C."/>
            <person name="Canestro C."/>
            <person name="Bouquet J.M."/>
            <person name="Danks G."/>
            <person name="Poulain J."/>
            <person name="Campsteijn C."/>
            <person name="Adamski M."/>
            <person name="Cross I."/>
            <person name="Yadetie F."/>
            <person name="Muffato M."/>
            <person name="Louis A."/>
            <person name="Butcher S."/>
            <person name="Tsagkogeorga G."/>
            <person name="Konrad A."/>
            <person name="Singh S."/>
            <person name="Jensen M.F."/>
            <person name="Cong E.H."/>
            <person name="Eikeseth-Otteraa H."/>
            <person name="Noel B."/>
            <person name="Anthouard V."/>
            <person name="Porcel B.M."/>
            <person name="Kachouri-Lafond R."/>
            <person name="Nishino A."/>
            <person name="Ugolini M."/>
            <person name="Chourrout P."/>
            <person name="Nishida H."/>
            <person name="Aasland R."/>
            <person name="Huzurbazar S."/>
            <person name="Westhof E."/>
            <person name="Delsuc F."/>
            <person name="Lehrach H."/>
            <person name="Reinhardt R."/>
            <person name="Weissenbach J."/>
            <person name="Roy S.W."/>
            <person name="Artiguenave F."/>
            <person name="Postlethwait J.H."/>
            <person name="Manak J.R."/>
            <person name="Thompson E.M."/>
            <person name="Jaillon O."/>
            <person name="Du Pasquier L."/>
            <person name="Boudinot P."/>
            <person name="Liberles D.A."/>
            <person name="Volff J.N."/>
            <person name="Philippe H."/>
            <person name="Lenhard B."/>
            <person name="Roest Crollius H."/>
            <person name="Wincker P."/>
            <person name="Chourrout D."/>
        </authorList>
    </citation>
    <scope>NUCLEOTIDE SEQUENCE [LARGE SCALE GENOMIC DNA]</scope>
</reference>
<comment type="similarity">
    <text evidence="2">Belongs to the TCHP family.</text>
</comment>
<organism evidence="10">
    <name type="scientific">Oikopleura dioica</name>
    <name type="common">Tunicate</name>
    <dbReference type="NCBI Taxonomy" id="34765"/>
    <lineage>
        <taxon>Eukaryota</taxon>
        <taxon>Metazoa</taxon>
        <taxon>Chordata</taxon>
        <taxon>Tunicata</taxon>
        <taxon>Appendicularia</taxon>
        <taxon>Copelata</taxon>
        <taxon>Oikopleuridae</taxon>
        <taxon>Oikopleura</taxon>
    </lineage>
</organism>
<keyword evidence="5 7" id="KW-0175">Coiled coil</keyword>
<evidence type="ECO:0000313" key="11">
    <source>
        <dbReference type="Proteomes" id="UP000001307"/>
    </source>
</evidence>
<evidence type="ECO:0000256" key="7">
    <source>
        <dbReference type="SAM" id="Coils"/>
    </source>
</evidence>
<dbReference type="GO" id="GO:0006915">
    <property type="term" value="P:apoptotic process"/>
    <property type="evidence" value="ECO:0007669"/>
    <property type="project" value="TreeGrafter"/>
</dbReference>
<dbReference type="Proteomes" id="UP000001307">
    <property type="component" value="Unassembled WGS sequence"/>
</dbReference>
<evidence type="ECO:0000256" key="8">
    <source>
        <dbReference type="SAM" id="MobiDB-lite"/>
    </source>
</evidence>
<evidence type="ECO:0000256" key="2">
    <source>
        <dbReference type="ARBA" id="ARBA00010777"/>
    </source>
</evidence>
<gene>
    <name evidence="10" type="ORF">GSOID_T00004983001</name>
</gene>
<dbReference type="InParanoid" id="E4XA69"/>
<dbReference type="PANTHER" id="PTHR31183">
    <property type="entry name" value="TRICHOPLEIN KERATIN FILAMENT-BINDING PROTEIN FAMILY MEMBER"/>
    <property type="match status" value="1"/>
</dbReference>
<dbReference type="Pfam" id="PF13868">
    <property type="entry name" value="TPH"/>
    <property type="match status" value="1"/>
</dbReference>
<evidence type="ECO:0000256" key="3">
    <source>
        <dbReference type="ARBA" id="ARBA00017328"/>
    </source>
</evidence>
<feature type="compositionally biased region" description="Basic and acidic residues" evidence="8">
    <location>
        <begin position="147"/>
        <end position="168"/>
    </location>
</feature>
<dbReference type="AlphaFoldDB" id="E4XA69"/>
<evidence type="ECO:0000313" key="10">
    <source>
        <dbReference type="EMBL" id="CBY08416.1"/>
    </source>
</evidence>
<dbReference type="GO" id="GO:0045095">
    <property type="term" value="C:keratin filament"/>
    <property type="evidence" value="ECO:0007669"/>
    <property type="project" value="TreeGrafter"/>
</dbReference>
<accession>E4XA69</accession>
<evidence type="ECO:0000256" key="6">
    <source>
        <dbReference type="ARBA" id="ARBA00023212"/>
    </source>
</evidence>
<feature type="domain" description="Trichohyalin-plectin-homology" evidence="9">
    <location>
        <begin position="155"/>
        <end position="492"/>
    </location>
</feature>
<dbReference type="OrthoDB" id="6431598at2759"/>
<feature type="region of interest" description="Disordered" evidence="8">
    <location>
        <begin position="142"/>
        <end position="168"/>
    </location>
</feature>
<name>E4XA69_OIKDI</name>
<comment type="subcellular location">
    <subcellularLocation>
        <location evidence="1">Cytoplasm</location>
        <location evidence="1">Cytoskeleton</location>
        <location evidence="1">Microtubule organizing center</location>
        <location evidence="1">Centrosome</location>
    </subcellularLocation>
</comment>
<feature type="coiled-coil region" evidence="7">
    <location>
        <begin position="420"/>
        <end position="494"/>
    </location>
</feature>
<evidence type="ECO:0000256" key="5">
    <source>
        <dbReference type="ARBA" id="ARBA00023054"/>
    </source>
</evidence>
<evidence type="ECO:0000256" key="1">
    <source>
        <dbReference type="ARBA" id="ARBA00004300"/>
    </source>
</evidence>
<feature type="coiled-coil region" evidence="7">
    <location>
        <begin position="301"/>
        <end position="363"/>
    </location>
</feature>
<dbReference type="GO" id="GO:0005813">
    <property type="term" value="C:centrosome"/>
    <property type="evidence" value="ECO:0007669"/>
    <property type="project" value="UniProtKB-SubCell"/>
</dbReference>
<dbReference type="PANTHER" id="PTHR31183:SF2">
    <property type="entry name" value="TRICHOPLEIN KERATIN FILAMENT-BINDING PROTEIN"/>
    <property type="match status" value="1"/>
</dbReference>
<keyword evidence="6" id="KW-0206">Cytoskeleton</keyword>
<keyword evidence="11" id="KW-1185">Reference proteome</keyword>
<feature type="coiled-coil region" evidence="7">
    <location>
        <begin position="174"/>
        <end position="258"/>
    </location>
</feature>
<dbReference type="InterPro" id="IPR043596">
    <property type="entry name" value="CFAP53/TCHP"/>
</dbReference>
<proteinExistence type="inferred from homology"/>
<dbReference type="EMBL" id="FN653031">
    <property type="protein sequence ID" value="CBY08416.1"/>
    <property type="molecule type" value="Genomic_DNA"/>
</dbReference>
<evidence type="ECO:0000256" key="4">
    <source>
        <dbReference type="ARBA" id="ARBA00022490"/>
    </source>
</evidence>
<dbReference type="InterPro" id="IPR043597">
    <property type="entry name" value="TPH_dom"/>
</dbReference>
<keyword evidence="4" id="KW-0963">Cytoplasm</keyword>
<sequence length="506" mass="61004">MLGSRPRARSAFPTKVPSYLGVHKSVLENKIQSKRERESDNRLEWQGFTKYISKADVKSSYDDRWSRPNSATPKRITPFEARMIRTKNDVLARKARLAHLLREEENLYKKEMDDYLDEQNKSKISSIHERVEQLKKEKMTARLNSASDKRMQMWRRDNPRVRSAEVERRRQDMIDVWSGQLEEKEEEQREREAERRIRAEEAERDRQLNELERKKTEQDKYKKQAEFKEQLAQQVRDLQQREAEQNKLKNEERALLSNAARHDQVMLEKQLAEKRSQQQQMRTLLYRQYRAQLLRRAHEVERDLQLDLALLERVKAEEEEERHLEANKKEDQRALALEGIALLKQKLKEEKETQEQIDNLYRDQASDWWEKKEQIWAKENAARQKLLDDILAHRKSQIDEKLARNRANQLEVMNERENLITALETARQEESAEAQETQRKRENLVQGFKEQLHLRDEQIRREIDEEEKENLERIKTQREEAELEEREINLVLAQKRRPSSVRFAWD</sequence>